<dbReference type="InterPro" id="IPR051120">
    <property type="entry name" value="ABC_AA/LPS_Transport"/>
</dbReference>
<dbReference type="SUPFAM" id="SSF52540">
    <property type="entry name" value="P-loop containing nucleoside triphosphate hydrolases"/>
    <property type="match status" value="1"/>
</dbReference>
<feature type="domain" description="ABC transporter" evidence="4">
    <location>
        <begin position="4"/>
        <end position="231"/>
    </location>
</feature>
<dbReference type="Pfam" id="PF00005">
    <property type="entry name" value="ABC_tran"/>
    <property type="match status" value="1"/>
</dbReference>
<dbReference type="GO" id="GO:0016887">
    <property type="term" value="F:ATP hydrolysis activity"/>
    <property type="evidence" value="ECO:0007669"/>
    <property type="project" value="InterPro"/>
</dbReference>
<dbReference type="InterPro" id="IPR003439">
    <property type="entry name" value="ABC_transporter-like_ATP-bd"/>
</dbReference>
<dbReference type="GO" id="GO:1903806">
    <property type="term" value="P:L-isoleucine import across plasma membrane"/>
    <property type="evidence" value="ECO:0007669"/>
    <property type="project" value="TreeGrafter"/>
</dbReference>
<evidence type="ECO:0000256" key="2">
    <source>
        <dbReference type="ARBA" id="ARBA00022741"/>
    </source>
</evidence>
<accession>A0A512E2Z1</accession>
<dbReference type="Proteomes" id="UP000321523">
    <property type="component" value="Unassembled WGS sequence"/>
</dbReference>
<evidence type="ECO:0000313" key="6">
    <source>
        <dbReference type="Proteomes" id="UP000321523"/>
    </source>
</evidence>
<dbReference type="RefSeq" id="WP_044437588.1">
    <property type="nucleotide sequence ID" value="NZ_BJYZ01000060.1"/>
</dbReference>
<keyword evidence="2" id="KW-0547">Nucleotide-binding</keyword>
<reference evidence="5 6" key="1">
    <citation type="submission" date="2019-07" db="EMBL/GenBank/DDBJ databases">
        <title>Whole genome shotgun sequence of Skermanella aerolata NBRC 106429.</title>
        <authorList>
            <person name="Hosoyama A."/>
            <person name="Uohara A."/>
            <person name="Ohji S."/>
            <person name="Ichikawa N."/>
        </authorList>
    </citation>
    <scope>NUCLEOTIDE SEQUENCE [LARGE SCALE GENOMIC DNA]</scope>
    <source>
        <strain evidence="5 6">NBRC 106429</strain>
    </source>
</reference>
<evidence type="ECO:0000313" key="5">
    <source>
        <dbReference type="EMBL" id="GEO43046.1"/>
    </source>
</evidence>
<protein>
    <submittedName>
        <fullName evidence="5">ABC transporter ATP-binding protein</fullName>
    </submittedName>
</protein>
<dbReference type="AlphaFoldDB" id="A0A512E2Z1"/>
<dbReference type="GO" id="GO:1903805">
    <property type="term" value="P:L-valine import across plasma membrane"/>
    <property type="evidence" value="ECO:0007669"/>
    <property type="project" value="TreeGrafter"/>
</dbReference>
<dbReference type="InterPro" id="IPR027417">
    <property type="entry name" value="P-loop_NTPase"/>
</dbReference>
<gene>
    <name evidence="5" type="ORF">SAE02_71940</name>
</gene>
<name>A0A512E2Z1_9PROT</name>
<dbReference type="Gene3D" id="3.40.50.300">
    <property type="entry name" value="P-loop containing nucleotide triphosphate hydrolases"/>
    <property type="match status" value="1"/>
</dbReference>
<evidence type="ECO:0000259" key="4">
    <source>
        <dbReference type="PROSITE" id="PS50893"/>
    </source>
</evidence>
<dbReference type="GO" id="GO:0015188">
    <property type="term" value="F:L-isoleucine transmembrane transporter activity"/>
    <property type="evidence" value="ECO:0007669"/>
    <property type="project" value="TreeGrafter"/>
</dbReference>
<dbReference type="GO" id="GO:0042941">
    <property type="term" value="P:D-alanine transmembrane transport"/>
    <property type="evidence" value="ECO:0007669"/>
    <property type="project" value="TreeGrafter"/>
</dbReference>
<dbReference type="InterPro" id="IPR003593">
    <property type="entry name" value="AAA+_ATPase"/>
</dbReference>
<evidence type="ECO:0000256" key="1">
    <source>
        <dbReference type="ARBA" id="ARBA00022448"/>
    </source>
</evidence>
<dbReference type="PANTHER" id="PTHR45772">
    <property type="entry name" value="CONSERVED COMPONENT OF ABC TRANSPORTER FOR NATURAL AMINO ACIDS-RELATED"/>
    <property type="match status" value="1"/>
</dbReference>
<dbReference type="GO" id="GO:0015192">
    <property type="term" value="F:L-phenylalanine transmembrane transporter activity"/>
    <property type="evidence" value="ECO:0007669"/>
    <property type="project" value="TreeGrafter"/>
</dbReference>
<proteinExistence type="predicted"/>
<dbReference type="OrthoDB" id="9806149at2"/>
<keyword evidence="6" id="KW-1185">Reference proteome</keyword>
<dbReference type="PANTHER" id="PTHR45772:SF7">
    <property type="entry name" value="AMINO ACID ABC TRANSPORTER ATP-BINDING PROTEIN"/>
    <property type="match status" value="1"/>
</dbReference>
<keyword evidence="1" id="KW-0813">Transport</keyword>
<keyword evidence="3 5" id="KW-0067">ATP-binding</keyword>
<dbReference type="GO" id="GO:0005524">
    <property type="term" value="F:ATP binding"/>
    <property type="evidence" value="ECO:0007669"/>
    <property type="project" value="UniProtKB-KW"/>
</dbReference>
<evidence type="ECO:0000256" key="3">
    <source>
        <dbReference type="ARBA" id="ARBA00022840"/>
    </source>
</evidence>
<dbReference type="SMART" id="SM00382">
    <property type="entry name" value="AAA"/>
    <property type="match status" value="1"/>
</dbReference>
<comment type="caution">
    <text evidence="5">The sequence shown here is derived from an EMBL/GenBank/DDBJ whole genome shotgun (WGS) entry which is preliminary data.</text>
</comment>
<dbReference type="GO" id="GO:0015808">
    <property type="term" value="P:L-alanine transport"/>
    <property type="evidence" value="ECO:0007669"/>
    <property type="project" value="TreeGrafter"/>
</dbReference>
<dbReference type="PROSITE" id="PS50893">
    <property type="entry name" value="ABC_TRANSPORTER_2"/>
    <property type="match status" value="1"/>
</dbReference>
<sequence length="238" mass="25289">MSLLEIKGVEARFGGVVALAGVTLDIPEGVIFGLIGPNGAGKTTLINVVSGLVKPTAGSVTFAGEGDGPWPIARSVSRGIVRTFQQTRAFLGLTVRENLRIAAVSSPDPSCIEELVEACGLGPVLDRTAGDLPYATLRHLGIALALALKPRLLLLDEPAVGLEAAQVERLGALIRRWHASGITVLLVEHNVRFLMEMSDRVAVLDRGAVLFEGTPTECQERQEVIDVYLGRRHADAAD</sequence>
<dbReference type="EMBL" id="BJYZ01000060">
    <property type="protein sequence ID" value="GEO43046.1"/>
    <property type="molecule type" value="Genomic_DNA"/>
</dbReference>
<organism evidence="5 6">
    <name type="scientific">Skermanella aerolata</name>
    <dbReference type="NCBI Taxonomy" id="393310"/>
    <lineage>
        <taxon>Bacteria</taxon>
        <taxon>Pseudomonadati</taxon>
        <taxon>Pseudomonadota</taxon>
        <taxon>Alphaproteobacteria</taxon>
        <taxon>Rhodospirillales</taxon>
        <taxon>Azospirillaceae</taxon>
        <taxon>Skermanella</taxon>
    </lineage>
</organism>
<dbReference type="GO" id="GO:0005886">
    <property type="term" value="C:plasma membrane"/>
    <property type="evidence" value="ECO:0007669"/>
    <property type="project" value="TreeGrafter"/>
</dbReference>
<dbReference type="GO" id="GO:0005304">
    <property type="term" value="F:L-valine transmembrane transporter activity"/>
    <property type="evidence" value="ECO:0007669"/>
    <property type="project" value="TreeGrafter"/>
</dbReference>